<gene>
    <name evidence="2" type="ORF">V1I91_03660</name>
</gene>
<protein>
    <submittedName>
        <fullName evidence="2">Uncharacterized protein</fullName>
    </submittedName>
</protein>
<keyword evidence="3" id="KW-1185">Reference proteome</keyword>
<evidence type="ECO:0000313" key="2">
    <source>
        <dbReference type="EMBL" id="MEE1975150.1"/>
    </source>
</evidence>
<feature type="region of interest" description="Disordered" evidence="1">
    <location>
        <begin position="26"/>
        <end position="48"/>
    </location>
</feature>
<name>A0ABU7IQI0_9FLAO</name>
<reference evidence="2 3" key="1">
    <citation type="submission" date="2024-01" db="EMBL/GenBank/DDBJ databases">
        <title>Maribacter spp. originated from different algae showed divergent polysaccharides utilization ability.</title>
        <authorList>
            <person name="Wang H."/>
            <person name="Wu Y."/>
        </authorList>
    </citation>
    <scope>NUCLEOTIDE SEQUENCE [LARGE SCALE GENOMIC DNA]</scope>
    <source>
        <strain evidence="2 3">PR1</strain>
    </source>
</reference>
<dbReference type="EMBL" id="JAZDDG010000001">
    <property type="protein sequence ID" value="MEE1975150.1"/>
    <property type="molecule type" value="Genomic_DNA"/>
</dbReference>
<evidence type="ECO:0000313" key="3">
    <source>
        <dbReference type="Proteomes" id="UP001356308"/>
    </source>
</evidence>
<sequence>MKKEEHKSKKKYNLLNKAFFWSLNSSNLGDENRKSIFPEQPILENGNN</sequence>
<organism evidence="2 3">
    <name type="scientific">Maribacter cobaltidurans</name>
    <dbReference type="NCBI Taxonomy" id="1178778"/>
    <lineage>
        <taxon>Bacteria</taxon>
        <taxon>Pseudomonadati</taxon>
        <taxon>Bacteroidota</taxon>
        <taxon>Flavobacteriia</taxon>
        <taxon>Flavobacteriales</taxon>
        <taxon>Flavobacteriaceae</taxon>
        <taxon>Maribacter</taxon>
    </lineage>
</organism>
<accession>A0ABU7IQI0</accession>
<dbReference type="RefSeq" id="WP_272649964.1">
    <property type="nucleotide sequence ID" value="NZ_JAZDDG010000001.1"/>
</dbReference>
<comment type="caution">
    <text evidence="2">The sequence shown here is derived from an EMBL/GenBank/DDBJ whole genome shotgun (WGS) entry which is preliminary data.</text>
</comment>
<proteinExistence type="predicted"/>
<dbReference type="Proteomes" id="UP001356308">
    <property type="component" value="Unassembled WGS sequence"/>
</dbReference>
<evidence type="ECO:0000256" key="1">
    <source>
        <dbReference type="SAM" id="MobiDB-lite"/>
    </source>
</evidence>